<reference evidence="4" key="4">
    <citation type="journal article" date="2017" name="BMC Genomics">
        <title>Gapless genome assembly of Colletotrichum higginsianum reveals chromosome structure and association of transposable elements with secondary metabolite gene clusters.</title>
        <authorList>
            <person name="Dallery J.-F."/>
            <person name="Lapalu N."/>
            <person name="Zampounis A."/>
            <person name="Pigne S."/>
            <person name="Luyten I."/>
            <person name="Amselem J."/>
            <person name="Wittenberg A.H.J."/>
            <person name="Zhou S."/>
            <person name="de Queiroz M.V."/>
            <person name="Robin G.P."/>
            <person name="Auger A."/>
            <person name="Hainaut M."/>
            <person name="Henrissat B."/>
            <person name="Kim K.-T."/>
            <person name="Lee Y.-H."/>
            <person name="Lespinet O."/>
            <person name="Schwartz D.C."/>
            <person name="Thon M.R."/>
            <person name="O'Connell R.J."/>
        </authorList>
    </citation>
    <scope>NUCLEOTIDE SEQUENCE [LARGE SCALE GENOMIC DNA]</scope>
    <source>
        <strain evidence="4">IMI 349063</strain>
    </source>
</reference>
<dbReference type="Proteomes" id="UP000007174">
    <property type="component" value="Unassembled WGS sequence"/>
</dbReference>
<sequence length="123" mass="14203">MWLQIKPKQCESRRWGIQSGQDRKTRDTEEIDRKSDSLFTVSISLRPSARSGNLRHGIKVFRWKEMVVSLSMCGRVEGCRTTAPGPRKTGALNKKHSMNLFWGNTITSQPRCCYWGRFLLNVD</sequence>
<organism evidence="1 3">
    <name type="scientific">Colletotrichum higginsianum (strain IMI 349063)</name>
    <name type="common">Crucifer anthracnose fungus</name>
    <dbReference type="NCBI Taxonomy" id="759273"/>
    <lineage>
        <taxon>Eukaryota</taxon>
        <taxon>Fungi</taxon>
        <taxon>Dikarya</taxon>
        <taxon>Ascomycota</taxon>
        <taxon>Pezizomycotina</taxon>
        <taxon>Sordariomycetes</taxon>
        <taxon>Hypocreomycetidae</taxon>
        <taxon>Glomerellales</taxon>
        <taxon>Glomerellaceae</taxon>
        <taxon>Colletotrichum</taxon>
        <taxon>Colletotrichum destructivum species complex</taxon>
    </lineage>
</organism>
<accession>H1VE25</accession>
<dbReference type="KEGG" id="chig:CH63R_05842"/>
<dbReference type="GeneID" id="28864924"/>
<dbReference type="EMBL" id="CACQ02002992">
    <property type="protein sequence ID" value="CCF38478.1"/>
    <property type="molecule type" value="Genomic_DNA"/>
</dbReference>
<evidence type="ECO:0000313" key="4">
    <source>
        <dbReference type="Proteomes" id="UP000092177"/>
    </source>
</evidence>
<proteinExistence type="predicted"/>
<reference evidence="3" key="2">
    <citation type="journal article" date="2012" name="Nat. Genet.">
        <title>Lifestyle transitions in plant pathogenic Colletotrichum fungi deciphered by genome and transcriptome analyses.</title>
        <authorList>
            <person name="O'Connell R.J."/>
            <person name="Thon M.R."/>
            <person name="Hacquard S."/>
            <person name="Amyotte S.G."/>
            <person name="Kleemann J."/>
            <person name="Torres M.F."/>
            <person name="Damm U."/>
            <person name="Buiate E.A."/>
            <person name="Epstein L."/>
            <person name="Alkan N."/>
            <person name="Altmueller J."/>
            <person name="Alvarado-Balderrama L."/>
            <person name="Bauser C.A."/>
            <person name="Becker C."/>
            <person name="Birren B.W."/>
            <person name="Chen Z."/>
            <person name="Choi J."/>
            <person name="Crouch J.A."/>
            <person name="Duvick J.P."/>
            <person name="Farman M.A."/>
            <person name="Gan P."/>
            <person name="Heiman D."/>
            <person name="Henrissat B."/>
            <person name="Howard R.J."/>
            <person name="Kabbage M."/>
            <person name="Koch C."/>
            <person name="Kracher B."/>
            <person name="Kubo Y."/>
            <person name="Law A.D."/>
            <person name="Lebrun M.-H."/>
            <person name="Lee Y.-H."/>
            <person name="Miyara I."/>
            <person name="Moore N."/>
            <person name="Neumann U."/>
            <person name="Nordstroem K."/>
            <person name="Panaccione D.G."/>
            <person name="Panstruga R."/>
            <person name="Place M."/>
            <person name="Proctor R.H."/>
            <person name="Prusky D."/>
            <person name="Rech G."/>
            <person name="Reinhardt R."/>
            <person name="Rollins J.A."/>
            <person name="Rounsley S."/>
            <person name="Schardl C.L."/>
            <person name="Schwartz D.C."/>
            <person name="Shenoy N."/>
            <person name="Shirasu K."/>
            <person name="Sikhakolli U.R."/>
            <person name="Stueber K."/>
            <person name="Sukno S.A."/>
            <person name="Sweigard J.A."/>
            <person name="Takano Y."/>
            <person name="Takahara H."/>
            <person name="Trail F."/>
            <person name="van der Does H.C."/>
            <person name="Voll L.M."/>
            <person name="Will I."/>
            <person name="Young S."/>
            <person name="Zeng Q."/>
            <person name="Zhang J."/>
            <person name="Zhou S."/>
            <person name="Dickman M.B."/>
            <person name="Schulze-Lefert P."/>
            <person name="Ver Loren van Themaat E."/>
            <person name="Ma L.-J."/>
            <person name="Vaillancourt L.J."/>
        </authorList>
    </citation>
    <scope>NUCLEOTIDE SEQUENCE [LARGE SCALE GENOMIC DNA]</scope>
    <source>
        <strain evidence="3">IMI 349063</strain>
    </source>
</reference>
<keyword evidence="4" id="KW-1185">Reference proteome</keyword>
<reference evidence="2" key="3">
    <citation type="submission" date="2016-02" db="EMBL/GenBank/DDBJ databases">
        <title>Resequencing and annotation of the Colletotrichum higginsianum genome.</title>
        <authorList>
            <person name="O'Connell R."/>
            <person name="Zambounis A."/>
            <person name="Thon M."/>
            <person name="Dallery J.-F."/>
        </authorList>
    </citation>
    <scope>NUCLEOTIDE SEQUENCE [LARGE SCALE GENOMIC DNA]</scope>
    <source>
        <strain evidence="2">IMI 349063</strain>
    </source>
</reference>
<dbReference type="HOGENOM" id="CLU_2015104_0_0_1"/>
<dbReference type="EMBL" id="LTAN01000004">
    <property type="protein sequence ID" value="OBR10150.1"/>
    <property type="molecule type" value="Genomic_DNA"/>
</dbReference>
<evidence type="ECO:0000313" key="1">
    <source>
        <dbReference type="EMBL" id="CCF38478.1"/>
    </source>
</evidence>
<dbReference type="RefSeq" id="XP_018158667.1">
    <property type="nucleotide sequence ID" value="XM_018300817.1"/>
</dbReference>
<evidence type="ECO:0000313" key="3">
    <source>
        <dbReference type="Proteomes" id="UP000007174"/>
    </source>
</evidence>
<dbReference type="VEuPathDB" id="FungiDB:CH63R_05842"/>
<protein>
    <submittedName>
        <fullName evidence="1">Uncharacterized protein</fullName>
    </submittedName>
</protein>
<dbReference type="Proteomes" id="UP000092177">
    <property type="component" value="Chromosome 4"/>
</dbReference>
<gene>
    <name evidence="1" type="ORF">CH063_09558</name>
    <name evidence="2" type="ORF">CH63R_05842</name>
</gene>
<reference evidence="1" key="1">
    <citation type="submission" date="2011-12" db="EMBL/GenBank/DDBJ databases">
        <title>The genome sequence of Colletotrichum higginsianum IMI 34906.</title>
        <authorList>
            <person name="Ma L.-J."/>
            <person name="O'Connell R."/>
            <person name="van Themaat E.V.L."/>
            <person name="Stueber K."/>
            <person name="Young S.K."/>
            <person name="Zeng Q."/>
            <person name="Gargeya S."/>
            <person name="Fitzgerald M."/>
            <person name="Haas B."/>
            <person name="Abouelleil A."/>
            <person name="Alvarado L."/>
            <person name="Arachchi H.M."/>
            <person name="Berlin A."/>
            <person name="Chapman S.B."/>
            <person name="Gearin G."/>
            <person name="Goldberg J."/>
            <person name="Griggs A."/>
            <person name="Gujja S."/>
            <person name="Hansen M."/>
            <person name="Heiman D."/>
            <person name="Howarth C."/>
            <person name="Larimer J."/>
            <person name="Lui A."/>
            <person name="MacDonald P.J.P."/>
            <person name="McCowen C."/>
            <person name="Montmayeur A."/>
            <person name="Murphy C."/>
            <person name="Neiman D."/>
            <person name="Pearson M."/>
            <person name="Priest M."/>
            <person name="Roberts A."/>
            <person name="Saif S."/>
            <person name="Shea T."/>
            <person name="Sisk P."/>
            <person name="Stolte C."/>
            <person name="Sykes S."/>
            <person name="Wortman J."/>
            <person name="Nusbaum C."/>
            <person name="Birren B."/>
        </authorList>
    </citation>
    <scope>NUCLEOTIDE SEQUENCE [LARGE SCALE GENOMIC DNA]</scope>
    <source>
        <strain evidence="1">IMI 349063</strain>
    </source>
</reference>
<name>H1VE25_COLHI</name>
<evidence type="ECO:0000313" key="2">
    <source>
        <dbReference type="EMBL" id="OBR10150.1"/>
    </source>
</evidence>
<dbReference type="AlphaFoldDB" id="H1VE25"/>